<feature type="compositionally biased region" description="Low complexity" evidence="1">
    <location>
        <begin position="220"/>
        <end position="231"/>
    </location>
</feature>
<dbReference type="AlphaFoldDB" id="A0A2G5C0G1"/>
<dbReference type="Proteomes" id="UP000230069">
    <property type="component" value="Unassembled WGS sequence"/>
</dbReference>
<feature type="region of interest" description="Disordered" evidence="1">
    <location>
        <begin position="1"/>
        <end position="41"/>
    </location>
</feature>
<sequence length="408" mass="43052">MKTISSSDSVIAVSPRSLSNENLNSPRNRKNNNKNLSSPWANIVRGESESVPVAGAVSSLSSNTSSSSVAAMINVSKEQQIPDSVVSSSPPPEISIAEALPPDISDGGNNNAATAAKSKKPAWNKPSNGAPVEVSPVMGAVSWPALSDSAKASPKSSSESLKTLSDGSASASASASQGPVVASPMQKLVNTNANPNSTTNHHQFPIRQKSFKRGGGSANGGSSQSQSHPSPTAVVEPQNNSTKHMSVAHGTSPRDLPHKGNNWEGGQRTGTMSQSHTGNDHQQQRNSFRRGGGGNGHHRGDGSNHYSHGNRRDPDRANHDLNPPHRVFNGRDGHMQQRVNQRNFVRPMQPSTAPFVSPPPGRPFGNPLGFPDMASPLYYVPAHPHESLRGVPFFHAAPFTMILPGPDP</sequence>
<name>A0A2G5C0G1_AQUCA</name>
<evidence type="ECO:0000256" key="1">
    <source>
        <dbReference type="SAM" id="MobiDB-lite"/>
    </source>
</evidence>
<keyword evidence="3" id="KW-1185">Reference proteome</keyword>
<feature type="region of interest" description="Disordered" evidence="1">
    <location>
        <begin position="148"/>
        <end position="181"/>
    </location>
</feature>
<evidence type="ECO:0000313" key="2">
    <source>
        <dbReference type="EMBL" id="PIA24754.1"/>
    </source>
</evidence>
<gene>
    <name evidence="2" type="ORF">AQUCO_44200001v1</name>
</gene>
<feature type="region of interest" description="Disordered" evidence="1">
    <location>
        <begin position="79"/>
        <end position="131"/>
    </location>
</feature>
<feature type="compositionally biased region" description="Basic and acidic residues" evidence="1">
    <location>
        <begin position="310"/>
        <end position="333"/>
    </location>
</feature>
<dbReference type="EMBL" id="KZ305298">
    <property type="protein sequence ID" value="PIA24754.1"/>
    <property type="molecule type" value="Genomic_DNA"/>
</dbReference>
<feature type="compositionally biased region" description="Low complexity" evidence="1">
    <location>
        <begin position="148"/>
        <end position="176"/>
    </location>
</feature>
<dbReference type="FunCoup" id="A0A2G5C0G1">
    <property type="interactions" value="737"/>
</dbReference>
<feature type="compositionally biased region" description="Low complexity" evidence="1">
    <location>
        <begin position="84"/>
        <end position="99"/>
    </location>
</feature>
<protein>
    <submittedName>
        <fullName evidence="2">Uncharacterized protein</fullName>
    </submittedName>
</protein>
<proteinExistence type="predicted"/>
<organism evidence="2 3">
    <name type="scientific">Aquilegia coerulea</name>
    <name type="common">Rocky mountain columbine</name>
    <dbReference type="NCBI Taxonomy" id="218851"/>
    <lineage>
        <taxon>Eukaryota</taxon>
        <taxon>Viridiplantae</taxon>
        <taxon>Streptophyta</taxon>
        <taxon>Embryophyta</taxon>
        <taxon>Tracheophyta</taxon>
        <taxon>Spermatophyta</taxon>
        <taxon>Magnoliopsida</taxon>
        <taxon>Ranunculales</taxon>
        <taxon>Ranunculaceae</taxon>
        <taxon>Thalictroideae</taxon>
        <taxon>Aquilegia</taxon>
    </lineage>
</organism>
<dbReference type="OrthoDB" id="340227at2759"/>
<feature type="non-terminal residue" evidence="2">
    <location>
        <position position="408"/>
    </location>
</feature>
<accession>A0A2G5C0G1</accession>
<dbReference type="InParanoid" id="A0A2G5C0G1"/>
<dbReference type="STRING" id="218851.A0A2G5C0G1"/>
<reference evidence="2 3" key="1">
    <citation type="submission" date="2017-09" db="EMBL/GenBank/DDBJ databases">
        <title>WGS assembly of Aquilegia coerulea Goldsmith.</title>
        <authorList>
            <person name="Hodges S."/>
            <person name="Kramer E."/>
            <person name="Nordborg M."/>
            <person name="Tomkins J."/>
            <person name="Borevitz J."/>
            <person name="Derieg N."/>
            <person name="Yan J."/>
            <person name="Mihaltcheva S."/>
            <person name="Hayes R.D."/>
            <person name="Rokhsar D."/>
        </authorList>
    </citation>
    <scope>NUCLEOTIDE SEQUENCE [LARGE SCALE GENOMIC DNA]</scope>
    <source>
        <strain evidence="3">cv. Goldsmith</strain>
    </source>
</reference>
<evidence type="ECO:0000313" key="3">
    <source>
        <dbReference type="Proteomes" id="UP000230069"/>
    </source>
</evidence>
<feature type="region of interest" description="Disordered" evidence="1">
    <location>
        <begin position="209"/>
        <end position="333"/>
    </location>
</feature>